<sequence>MRPAGMSKKDSSEPFGKKKLGKNVDAFIAREDQLNTAIRNNKISNHIKGRAVWEDKQGKRGVTYVRQRTEKQINEEIEMANRGLLAIRTERIRAYYTKCYIDCGDESPNFPLTADSWFGEMPYQVVPGLAIITAAFTVTGLGLGFVNRWYARGTQKKLILRDDWDRLLDARDKRLNDRATWEAQLEKERQH</sequence>
<protein>
    <submittedName>
        <fullName evidence="3">Aste57867_942 protein</fullName>
    </submittedName>
</protein>
<reference evidence="2" key="2">
    <citation type="submission" date="2019-06" db="EMBL/GenBank/DDBJ databases">
        <title>Genomics analysis of Aphanomyces spp. identifies a new class of oomycete effector associated with host adaptation.</title>
        <authorList>
            <person name="Gaulin E."/>
        </authorList>
    </citation>
    <scope>NUCLEOTIDE SEQUENCE</scope>
    <source>
        <strain evidence="2">CBS 578.67</strain>
    </source>
</reference>
<keyword evidence="1" id="KW-0472">Membrane</keyword>
<dbReference type="OrthoDB" id="60474at2759"/>
<keyword evidence="4" id="KW-1185">Reference proteome</keyword>
<evidence type="ECO:0000313" key="2">
    <source>
        <dbReference type="EMBL" id="KAF0719573.1"/>
    </source>
</evidence>
<dbReference type="AlphaFoldDB" id="A0A485K4Z8"/>
<organism evidence="3 4">
    <name type="scientific">Aphanomyces stellatus</name>
    <dbReference type="NCBI Taxonomy" id="120398"/>
    <lineage>
        <taxon>Eukaryota</taxon>
        <taxon>Sar</taxon>
        <taxon>Stramenopiles</taxon>
        <taxon>Oomycota</taxon>
        <taxon>Saprolegniomycetes</taxon>
        <taxon>Saprolegniales</taxon>
        <taxon>Verrucalvaceae</taxon>
        <taxon>Aphanomyces</taxon>
    </lineage>
</organism>
<dbReference type="EMBL" id="VJMH01000061">
    <property type="protein sequence ID" value="KAF0719573.1"/>
    <property type="molecule type" value="Genomic_DNA"/>
</dbReference>
<evidence type="ECO:0000256" key="1">
    <source>
        <dbReference type="SAM" id="Phobius"/>
    </source>
</evidence>
<dbReference type="Pfam" id="PF15879">
    <property type="entry name" value="MWFE"/>
    <property type="match status" value="1"/>
</dbReference>
<gene>
    <name evidence="3" type="primary">Aste57867_942</name>
    <name evidence="2" type="ORF">As57867_000941</name>
    <name evidence="3" type="ORF">ASTE57867_942</name>
</gene>
<dbReference type="InterPro" id="IPR029375">
    <property type="entry name" value="CFAP141"/>
</dbReference>
<dbReference type="Proteomes" id="UP000332933">
    <property type="component" value="Unassembled WGS sequence"/>
</dbReference>
<feature type="transmembrane region" description="Helical" evidence="1">
    <location>
        <begin position="125"/>
        <end position="146"/>
    </location>
</feature>
<name>A0A485K4Z8_9STRA</name>
<reference evidence="3 4" key="1">
    <citation type="submission" date="2019-03" db="EMBL/GenBank/DDBJ databases">
        <authorList>
            <person name="Gaulin E."/>
            <person name="Dumas B."/>
        </authorList>
    </citation>
    <scope>NUCLEOTIDE SEQUENCE [LARGE SCALE GENOMIC DNA]</scope>
    <source>
        <strain evidence="3">CBS 568.67</strain>
    </source>
</reference>
<evidence type="ECO:0000313" key="3">
    <source>
        <dbReference type="EMBL" id="VFT78165.1"/>
    </source>
</evidence>
<keyword evidence="1" id="KW-1133">Transmembrane helix</keyword>
<keyword evidence="1" id="KW-0812">Transmembrane</keyword>
<accession>A0A485K4Z8</accession>
<dbReference type="Pfam" id="PF15104">
    <property type="entry name" value="CFAP141"/>
    <property type="match status" value="1"/>
</dbReference>
<proteinExistence type="predicted"/>
<dbReference type="InterPro" id="IPR017384">
    <property type="entry name" value="NADH_Ub_cplx-1_asu_su-1"/>
</dbReference>
<dbReference type="EMBL" id="CAADRA010000061">
    <property type="protein sequence ID" value="VFT78165.1"/>
    <property type="molecule type" value="Genomic_DNA"/>
</dbReference>
<evidence type="ECO:0000313" key="4">
    <source>
        <dbReference type="Proteomes" id="UP000332933"/>
    </source>
</evidence>